<evidence type="ECO:0000256" key="7">
    <source>
        <dbReference type="ARBA" id="ARBA00023136"/>
    </source>
</evidence>
<evidence type="ECO:0000259" key="10">
    <source>
        <dbReference type="PROSITE" id="PS50192"/>
    </source>
</evidence>
<dbReference type="SUPFAM" id="SSF58038">
    <property type="entry name" value="SNARE fusion complex"/>
    <property type="match status" value="1"/>
</dbReference>
<dbReference type="InterPro" id="IPR006012">
    <property type="entry name" value="Syntaxin/epimorphin_CS"/>
</dbReference>
<comment type="caution">
    <text evidence="11">The sequence shown here is derived from an EMBL/GenBank/DDBJ whole genome shotgun (WGS) entry which is preliminary data.</text>
</comment>
<keyword evidence="5" id="KW-1133">Transmembrane helix</keyword>
<dbReference type="AlphaFoldDB" id="A0AAW0G592"/>
<evidence type="ECO:0000256" key="8">
    <source>
        <dbReference type="ARBA" id="ARBA00073343"/>
    </source>
</evidence>
<keyword evidence="7" id="KW-0472">Membrane</keyword>
<keyword evidence="6" id="KW-0175">Coiled coil</keyword>
<evidence type="ECO:0000256" key="6">
    <source>
        <dbReference type="ARBA" id="ARBA00023054"/>
    </source>
</evidence>
<evidence type="ECO:0000256" key="4">
    <source>
        <dbReference type="ARBA" id="ARBA00022692"/>
    </source>
</evidence>
<gene>
    <name evidence="11" type="ORF">QCA50_009955</name>
</gene>
<keyword evidence="12" id="KW-1185">Reference proteome</keyword>
<dbReference type="EMBL" id="JASBNA010000015">
    <property type="protein sequence ID" value="KAK7686879.1"/>
    <property type="molecule type" value="Genomic_DNA"/>
</dbReference>
<proteinExistence type="inferred from homology"/>
<dbReference type="GO" id="GO:0016020">
    <property type="term" value="C:membrane"/>
    <property type="evidence" value="ECO:0007669"/>
    <property type="project" value="UniProtKB-SubCell"/>
</dbReference>
<dbReference type="Gene3D" id="1.20.5.110">
    <property type="match status" value="1"/>
</dbReference>
<dbReference type="GO" id="GO:0005484">
    <property type="term" value="F:SNAP receptor activity"/>
    <property type="evidence" value="ECO:0007669"/>
    <property type="project" value="InterPro"/>
</dbReference>
<protein>
    <recommendedName>
        <fullName evidence="8">t-SNARE affecting a late Golgi compartment protein 1</fullName>
    </recommendedName>
</protein>
<dbReference type="InterPro" id="IPR000727">
    <property type="entry name" value="T_SNARE_dom"/>
</dbReference>
<evidence type="ECO:0000313" key="12">
    <source>
        <dbReference type="Proteomes" id="UP001385951"/>
    </source>
</evidence>
<evidence type="ECO:0000256" key="1">
    <source>
        <dbReference type="ARBA" id="ARBA00004211"/>
    </source>
</evidence>
<evidence type="ECO:0000256" key="2">
    <source>
        <dbReference type="ARBA" id="ARBA00009063"/>
    </source>
</evidence>
<dbReference type="PROSITE" id="PS50192">
    <property type="entry name" value="T_SNARE"/>
    <property type="match status" value="1"/>
</dbReference>
<comment type="subcellular location">
    <subcellularLocation>
        <location evidence="1">Membrane</location>
        <topology evidence="1">Single-pass type IV membrane protein</topology>
    </subcellularLocation>
</comment>
<evidence type="ECO:0000313" key="11">
    <source>
        <dbReference type="EMBL" id="KAK7686879.1"/>
    </source>
</evidence>
<evidence type="ECO:0000256" key="5">
    <source>
        <dbReference type="ARBA" id="ARBA00022989"/>
    </source>
</evidence>
<sequence>MSNRISQDDDNGPFGDENRIDREFNQYQQQEMINSQDLQLDSLHRTMQNLNQQATMMGSELEDQTYMLEDLDQEMDVVGNKLQRGMRRVRWVLENNKGGAT</sequence>
<dbReference type="PROSITE" id="PS00914">
    <property type="entry name" value="SYNTAXIN"/>
    <property type="match status" value="1"/>
</dbReference>
<dbReference type="SMART" id="SM00397">
    <property type="entry name" value="t_SNARE"/>
    <property type="match status" value="1"/>
</dbReference>
<evidence type="ECO:0000256" key="9">
    <source>
        <dbReference type="SAM" id="MobiDB-lite"/>
    </source>
</evidence>
<keyword evidence="4" id="KW-0812">Transmembrane</keyword>
<feature type="domain" description="T-SNARE coiled-coil homology" evidence="10">
    <location>
        <begin position="30"/>
        <end position="92"/>
    </location>
</feature>
<dbReference type="FunFam" id="1.20.5.110:FF:000006">
    <property type="entry name" value="Syntaxin 6"/>
    <property type="match status" value="1"/>
</dbReference>
<dbReference type="GO" id="GO:0006886">
    <property type="term" value="P:intracellular protein transport"/>
    <property type="evidence" value="ECO:0007669"/>
    <property type="project" value="InterPro"/>
</dbReference>
<name>A0AAW0G592_9APHY</name>
<keyword evidence="3" id="KW-0813">Transport</keyword>
<evidence type="ECO:0000256" key="3">
    <source>
        <dbReference type="ARBA" id="ARBA00022448"/>
    </source>
</evidence>
<dbReference type="CDD" id="cd15851">
    <property type="entry name" value="SNARE_Syntaxin6"/>
    <property type="match status" value="1"/>
</dbReference>
<dbReference type="Proteomes" id="UP001385951">
    <property type="component" value="Unassembled WGS sequence"/>
</dbReference>
<accession>A0AAW0G592</accession>
<comment type="similarity">
    <text evidence="2">Belongs to the syntaxin family.</text>
</comment>
<reference evidence="11 12" key="1">
    <citation type="submission" date="2022-09" db="EMBL/GenBank/DDBJ databases">
        <authorList>
            <person name="Palmer J.M."/>
        </authorList>
    </citation>
    <scope>NUCLEOTIDE SEQUENCE [LARGE SCALE GENOMIC DNA]</scope>
    <source>
        <strain evidence="11 12">DSM 7382</strain>
    </source>
</reference>
<organism evidence="11 12">
    <name type="scientific">Cerrena zonata</name>
    <dbReference type="NCBI Taxonomy" id="2478898"/>
    <lineage>
        <taxon>Eukaryota</taxon>
        <taxon>Fungi</taxon>
        <taxon>Dikarya</taxon>
        <taxon>Basidiomycota</taxon>
        <taxon>Agaricomycotina</taxon>
        <taxon>Agaricomycetes</taxon>
        <taxon>Polyporales</taxon>
        <taxon>Cerrenaceae</taxon>
        <taxon>Cerrena</taxon>
    </lineage>
</organism>
<feature type="region of interest" description="Disordered" evidence="9">
    <location>
        <begin position="1"/>
        <end position="20"/>
    </location>
</feature>